<organism evidence="1 2">
    <name type="scientific">Trypanosoma cruzi marinkellei</name>
    <dbReference type="NCBI Taxonomy" id="85056"/>
    <lineage>
        <taxon>Eukaryota</taxon>
        <taxon>Discoba</taxon>
        <taxon>Euglenozoa</taxon>
        <taxon>Kinetoplastea</taxon>
        <taxon>Metakinetoplastina</taxon>
        <taxon>Trypanosomatida</taxon>
        <taxon>Trypanosomatidae</taxon>
        <taxon>Trypanosoma</taxon>
        <taxon>Schizotrypanum</taxon>
    </lineage>
</organism>
<gene>
    <name evidence="1" type="ORF">MOQ_006799</name>
</gene>
<sequence>MRSRCAATSASSSQSISSVSSTSSTIAGMALPQNTHSATMSCRLSSTIMSATPNTYWRKCSMRCNHARIGWPPCTASCCPLCKCGGKTTSCSRPGCCKRLPRKATCVEDTNVRGVVGSHSRSVPRNSLLPPLTHTQWWCRGEGKPAAQHMHKGTRKGNSMHVAPQDTAMRRAHTAATRRMGCIQLHGAVLYFSPSRRNTTAPHSRL</sequence>
<keyword evidence="2" id="KW-1185">Reference proteome</keyword>
<protein>
    <submittedName>
        <fullName evidence="1">Uncharacterized protein</fullName>
    </submittedName>
</protein>
<accession>K2MQP1</accession>
<reference evidence="1 2" key="1">
    <citation type="journal article" date="2012" name="BMC Genomics">
        <title>Comparative genomic analysis of human infective Trypanosoma cruzi lineages with the bat-restricted subspecies T. cruzi marinkellei.</title>
        <authorList>
            <person name="Franzen O."/>
            <person name="Talavera-Lopez C."/>
            <person name="Ochaya S."/>
            <person name="Butler C.E."/>
            <person name="Messenger L.A."/>
            <person name="Lewis M.D."/>
            <person name="Llewellyn M.S."/>
            <person name="Marinkelle C.J."/>
            <person name="Tyler K.M."/>
            <person name="Miles M.A."/>
            <person name="Andersson B."/>
        </authorList>
    </citation>
    <scope>NUCLEOTIDE SEQUENCE [LARGE SCALE GENOMIC DNA]</scope>
    <source>
        <strain evidence="1 2">B7</strain>
    </source>
</reference>
<evidence type="ECO:0000313" key="2">
    <source>
        <dbReference type="Proteomes" id="UP000007350"/>
    </source>
</evidence>
<dbReference type="AlphaFoldDB" id="K2MQP1"/>
<evidence type="ECO:0000313" key="1">
    <source>
        <dbReference type="EMBL" id="EKF29420.1"/>
    </source>
</evidence>
<dbReference type="Proteomes" id="UP000007350">
    <property type="component" value="Unassembled WGS sequence"/>
</dbReference>
<proteinExistence type="predicted"/>
<dbReference type="EMBL" id="AHKC01013258">
    <property type="protein sequence ID" value="EKF29420.1"/>
    <property type="molecule type" value="Genomic_DNA"/>
</dbReference>
<dbReference type="OrthoDB" id="10501979at2759"/>
<comment type="caution">
    <text evidence="1">The sequence shown here is derived from an EMBL/GenBank/DDBJ whole genome shotgun (WGS) entry which is preliminary data.</text>
</comment>
<name>K2MQP1_TRYCR</name>